<dbReference type="CDD" id="cd18808">
    <property type="entry name" value="SF1_C_Upf1"/>
    <property type="match status" value="1"/>
</dbReference>
<evidence type="ECO:0000256" key="5">
    <source>
        <dbReference type="ARBA" id="ARBA00022840"/>
    </source>
</evidence>
<dbReference type="eggNOG" id="COG1112">
    <property type="taxonomic scope" value="Bacteria"/>
</dbReference>
<keyword evidence="5" id="KW-0067">ATP-binding</keyword>
<sequence>MKNEILSEGKELFFDFFLLKNQHRENLAHLDSKIKNLNITNITKISELEGFFRNTVIKSIFLCLVDDKVKTVGIKQSKSGQKQVYNVLLRIEFANIYQQRFAKGTFLGIAADLDPNKPVINVKNVFVTKMTNQPQDFETSINNCRVQVLTNSSDISGEEILSRNLINSATIPQIKKLLSNFEIESAEWENYLNYLEDNLILQRGESLPYLGISTQNVLKVEASINKNLDQKFVLFKTASFIYYSISQKAFLDINKIKYELVLIASVDLIDSIRKNHFEQIKTLDDLFLISIAANKKTPSLIKTRSNIKNLFDFESLGENLTRLENKILLGSLVGVKLKNDFLDYWKINKETVLGELNKNINEIDDLNFVKDLCIKEVSYEINDYDLALIKENDLINGLKNGYLAYLGIGDETLINRSRNIINRIRSGNVKNPYLANYLFNTKSVIVNSQENDINIEDIKFHYKLNGKQKSAVIKALNSKDIFLIQGPPGTGKTQVIAEIAYQLASQKKKILISSQNHEAINNVINRLPSKPDLFKLRLSNISFLENRQNNNFSIEKLLLNYYKSIGKVVNDNLFQNGADLDQALKELSNIDKLIGEFHGVKKRSEEVLKITSEINEIKDKIEAINLQNANNNIMREDLEDQLFYIDNIIEAIKNKFYDGIIPNFAAFEKIYNLILKEHLDLLFSRFEKELSKNLFDNMKFIYNFLVFQNQDYKNFLILKEKLHFYQKNGDFTKVVETEQKLNEVNSKISQDKYINNLNILFEKFSRYLLKEKEKLQEVSKAPIFQGDIDSLRINLNQLELERKKIKASVSEVLGQMQILTENFNQNYGEDLDLLSEDAELVLQNKFEEIGKKITVFNLKKTKLKGLYEKTLDFLKNNYEIEFNKHDVSKKMNIQLLSETRKHILNIIDNLTNIYAMTLNSPAKFHFEKNQEAIKVGIESLDLINLDIDTVIIDEASKATLLEIMMPLVFGKNLILVGDYRQLPPLIKITKEEVDRINLNFNKKYDFDSLFNLLDKSIFKKLISDANSSVRETLQIQYRSNEQIMNIVNNFYDDYLRIEPKTSLDKFHNINIDSDLGNNIINPDNSVYWIESSYNLNGEINFEKSESYSKSLFNDLEIDTTIFMIKKINQIISEKHKNFFQKPTLAIISMYALHAQKLRKKYQKIANTIQDINVVISTVDDFQGKEADYVIVNLVRNPEKISKHGQKFIKQFERINVAFSRAQKLLIIIGATRTTNGTVVPIPSIENPLRVKNKAVYDDILAYITFNNGYKTIQEIYE</sequence>
<dbReference type="RefSeq" id="WP_025251262.1">
    <property type="nucleotide sequence ID" value="NZ_CP006934.1"/>
</dbReference>
<dbReference type="GO" id="GO:0005524">
    <property type="term" value="F:ATP binding"/>
    <property type="evidence" value="ECO:0007669"/>
    <property type="project" value="UniProtKB-KW"/>
</dbReference>
<evidence type="ECO:0000256" key="6">
    <source>
        <dbReference type="SAM" id="Coils"/>
    </source>
</evidence>
<dbReference type="CDD" id="cd17934">
    <property type="entry name" value="DEXXQc_Upf1-like"/>
    <property type="match status" value="1"/>
</dbReference>
<keyword evidence="2" id="KW-0547">Nucleotide-binding</keyword>
<dbReference type="Pfam" id="PF13087">
    <property type="entry name" value="AAA_12"/>
    <property type="match status" value="1"/>
</dbReference>
<dbReference type="HOGENOM" id="CLU_263061_0_0_14"/>
<feature type="coiled-coil region" evidence="6">
    <location>
        <begin position="788"/>
        <end position="815"/>
    </location>
</feature>
<evidence type="ECO:0000313" key="10">
    <source>
        <dbReference type="Proteomes" id="UP000019265"/>
    </source>
</evidence>
<dbReference type="GO" id="GO:0043139">
    <property type="term" value="F:5'-3' DNA helicase activity"/>
    <property type="evidence" value="ECO:0007669"/>
    <property type="project" value="TreeGrafter"/>
</dbReference>
<accession>W6AK70</accession>
<protein>
    <submittedName>
        <fullName evidence="9">Superfamily I DNA/RNA helicase</fullName>
    </submittedName>
</protein>
<dbReference type="Gene3D" id="3.40.50.300">
    <property type="entry name" value="P-loop containing nucleotide triphosphate hydrolases"/>
    <property type="match status" value="3"/>
</dbReference>
<evidence type="ECO:0000256" key="1">
    <source>
        <dbReference type="ARBA" id="ARBA00007913"/>
    </source>
</evidence>
<evidence type="ECO:0000256" key="3">
    <source>
        <dbReference type="ARBA" id="ARBA00022801"/>
    </source>
</evidence>
<dbReference type="KEGG" id="ssab:SSABA_v1c07220"/>
<dbReference type="EMBL" id="CP006934">
    <property type="protein sequence ID" value="AHI54124.1"/>
    <property type="molecule type" value="Genomic_DNA"/>
</dbReference>
<evidence type="ECO:0000259" key="7">
    <source>
        <dbReference type="Pfam" id="PF13086"/>
    </source>
</evidence>
<keyword evidence="6" id="KW-0175">Coiled coil</keyword>
<reference evidence="9 10" key="1">
    <citation type="journal article" date="2014" name="Genome Biol. Evol.">
        <title>Molecular evolution of the substrate utilization strategies and putative virulence factors in mosquito-associated Spiroplasma species.</title>
        <authorList>
            <person name="Chang T.H."/>
            <person name="Lo W.S."/>
            <person name="Ku C."/>
            <person name="Chen L.L."/>
            <person name="Kuo C.H."/>
        </authorList>
    </citation>
    <scope>NUCLEOTIDE SEQUENCE [LARGE SCALE GENOMIC DNA]</scope>
    <source>
        <strain evidence="9">Ar-1343</strain>
    </source>
</reference>
<dbReference type="PATRIC" id="fig|1276257.3.peg.734"/>
<comment type="similarity">
    <text evidence="1">Belongs to the DNA2/NAM7 helicase family.</text>
</comment>
<dbReference type="Pfam" id="PF13086">
    <property type="entry name" value="AAA_11"/>
    <property type="match status" value="2"/>
</dbReference>
<dbReference type="Proteomes" id="UP000019265">
    <property type="component" value="Chromosome"/>
</dbReference>
<dbReference type="AlphaFoldDB" id="W6AK70"/>
<dbReference type="PANTHER" id="PTHR43788">
    <property type="entry name" value="DNA2/NAM7 HELICASE FAMILY MEMBER"/>
    <property type="match status" value="1"/>
</dbReference>
<feature type="domain" description="DNA2/NAM7 helicase-like C-terminal" evidence="8">
    <location>
        <begin position="1013"/>
        <end position="1231"/>
    </location>
</feature>
<feature type="domain" description="DNA2/NAM7 helicase helicase" evidence="7">
    <location>
        <begin position="875"/>
        <end position="987"/>
    </location>
</feature>
<dbReference type="InterPro" id="IPR047187">
    <property type="entry name" value="SF1_C_Upf1"/>
</dbReference>
<dbReference type="InterPro" id="IPR041677">
    <property type="entry name" value="DNA2/NAM7_AAA_11"/>
</dbReference>
<dbReference type="InterPro" id="IPR050534">
    <property type="entry name" value="Coronavir_polyprotein_1ab"/>
</dbReference>
<dbReference type="InterPro" id="IPR027417">
    <property type="entry name" value="P-loop_NTPase"/>
</dbReference>
<gene>
    <name evidence="9" type="ORF">SSABA_v1c07220</name>
</gene>
<name>W6AK70_9MOLU</name>
<evidence type="ECO:0000256" key="2">
    <source>
        <dbReference type="ARBA" id="ARBA00022741"/>
    </source>
</evidence>
<dbReference type="GO" id="GO:0016787">
    <property type="term" value="F:hydrolase activity"/>
    <property type="evidence" value="ECO:0007669"/>
    <property type="project" value="UniProtKB-KW"/>
</dbReference>
<evidence type="ECO:0000259" key="8">
    <source>
        <dbReference type="Pfam" id="PF13087"/>
    </source>
</evidence>
<dbReference type="PANTHER" id="PTHR43788:SF8">
    <property type="entry name" value="DNA-BINDING PROTEIN SMUBP-2"/>
    <property type="match status" value="1"/>
</dbReference>
<dbReference type="eggNOG" id="COG0507">
    <property type="taxonomic scope" value="Bacteria"/>
</dbReference>
<keyword evidence="3" id="KW-0378">Hydrolase</keyword>
<proteinExistence type="inferred from homology"/>
<feature type="domain" description="DNA2/NAM7 helicase helicase" evidence="7">
    <location>
        <begin position="463"/>
        <end position="623"/>
    </location>
</feature>
<dbReference type="InterPro" id="IPR041679">
    <property type="entry name" value="DNA2/NAM7-like_C"/>
</dbReference>
<keyword evidence="4 9" id="KW-0347">Helicase</keyword>
<keyword evidence="10" id="KW-1185">Reference proteome</keyword>
<dbReference type="STRING" id="1276257.SSABA_v1c07220"/>
<dbReference type="SUPFAM" id="SSF52540">
    <property type="entry name" value="P-loop containing nucleoside triphosphate hydrolases"/>
    <property type="match status" value="1"/>
</dbReference>
<dbReference type="OrthoDB" id="9757917at2"/>
<evidence type="ECO:0000256" key="4">
    <source>
        <dbReference type="ARBA" id="ARBA00022806"/>
    </source>
</evidence>
<organism evidence="9 10">
    <name type="scientific">Spiroplasma sabaudiense Ar-1343</name>
    <dbReference type="NCBI Taxonomy" id="1276257"/>
    <lineage>
        <taxon>Bacteria</taxon>
        <taxon>Bacillati</taxon>
        <taxon>Mycoplasmatota</taxon>
        <taxon>Mollicutes</taxon>
        <taxon>Entomoplasmatales</taxon>
        <taxon>Spiroplasmataceae</taxon>
        <taxon>Spiroplasma</taxon>
    </lineage>
</organism>
<evidence type="ECO:0000313" key="9">
    <source>
        <dbReference type="EMBL" id="AHI54124.1"/>
    </source>
</evidence>